<feature type="signal peptide" evidence="1">
    <location>
        <begin position="1"/>
        <end position="19"/>
    </location>
</feature>
<proteinExistence type="predicted"/>
<evidence type="ECO:0000256" key="1">
    <source>
        <dbReference type="SAM" id="SignalP"/>
    </source>
</evidence>
<dbReference type="EMBL" id="CP069109">
    <property type="protein sequence ID" value="QSS58026.1"/>
    <property type="molecule type" value="Genomic_DNA"/>
</dbReference>
<accession>A0A8A1LV69</accession>
<name>A0A8A1LV69_AJECA</name>
<dbReference type="AlphaFoldDB" id="A0A8A1LV69"/>
<keyword evidence="1" id="KW-0732">Signal</keyword>
<dbReference type="VEuPathDB" id="FungiDB:I7I51_07445"/>
<dbReference type="Proteomes" id="UP000663671">
    <property type="component" value="Chromosome 2"/>
</dbReference>
<protein>
    <submittedName>
        <fullName evidence="2">Uncharacterized protein</fullName>
    </submittedName>
</protein>
<feature type="chain" id="PRO_5034143500" evidence="1">
    <location>
        <begin position="20"/>
        <end position="120"/>
    </location>
</feature>
<dbReference type="OrthoDB" id="4175349at2759"/>
<gene>
    <name evidence="2" type="ORF">I7I51_07445</name>
</gene>
<organism evidence="2 3">
    <name type="scientific">Ajellomyces capsulatus</name>
    <name type="common">Darling's disease fungus</name>
    <name type="synonym">Histoplasma capsulatum</name>
    <dbReference type="NCBI Taxonomy" id="5037"/>
    <lineage>
        <taxon>Eukaryota</taxon>
        <taxon>Fungi</taxon>
        <taxon>Dikarya</taxon>
        <taxon>Ascomycota</taxon>
        <taxon>Pezizomycotina</taxon>
        <taxon>Eurotiomycetes</taxon>
        <taxon>Eurotiomycetidae</taxon>
        <taxon>Onygenales</taxon>
        <taxon>Ajellomycetaceae</taxon>
        <taxon>Histoplasma</taxon>
    </lineage>
</organism>
<evidence type="ECO:0000313" key="3">
    <source>
        <dbReference type="Proteomes" id="UP000663671"/>
    </source>
</evidence>
<evidence type="ECO:0000313" key="2">
    <source>
        <dbReference type="EMBL" id="QSS58026.1"/>
    </source>
</evidence>
<sequence length="120" mass="13051">MKPTALAVALVTWAGVVSGKHYVQLMLEDPQNWVGGPSLFPSRVLAGYEEPDNGTHASTWVSYLQDECSSLPRCTAFISFRDYDTGGLFGYLFGGSSVTPGDFVRTSWAANSTAWNAYET</sequence>
<reference evidence="2" key="1">
    <citation type="submission" date="2021-01" db="EMBL/GenBank/DDBJ databases">
        <title>Chromosome-level genome assembly of a human fungal pathogen reveals clustering of transcriptionally co-regulated genes.</title>
        <authorList>
            <person name="Voorhies M."/>
            <person name="Cohen S."/>
            <person name="Shea T.P."/>
            <person name="Petrus S."/>
            <person name="Munoz J.F."/>
            <person name="Poplawski S."/>
            <person name="Goldman W.E."/>
            <person name="Michael T."/>
            <person name="Cuomo C.A."/>
            <person name="Sil A."/>
            <person name="Beyhan S."/>
        </authorList>
    </citation>
    <scope>NUCLEOTIDE SEQUENCE</scope>
    <source>
        <strain evidence="2">WU24</strain>
    </source>
</reference>